<proteinExistence type="predicted"/>
<reference evidence="1" key="1">
    <citation type="submission" date="2019-08" db="EMBL/GenBank/DDBJ databases">
        <authorList>
            <person name="Kucharzyk K."/>
            <person name="Murdoch R.W."/>
            <person name="Higgins S."/>
            <person name="Loffler F."/>
        </authorList>
    </citation>
    <scope>NUCLEOTIDE SEQUENCE</scope>
</reference>
<gene>
    <name evidence="1" type="ORF">SDC9_70103</name>
</gene>
<sequence>MICSMIWDTAVGVMLCLPWKYPRNAHDTDVKRNVGAMHMNISFASAIPHHLARKPEAK</sequence>
<accession>A0A644Y5P8</accession>
<dbReference type="AlphaFoldDB" id="A0A644Y5P8"/>
<protein>
    <submittedName>
        <fullName evidence="1">Uncharacterized protein</fullName>
    </submittedName>
</protein>
<organism evidence="1">
    <name type="scientific">bioreactor metagenome</name>
    <dbReference type="NCBI Taxonomy" id="1076179"/>
    <lineage>
        <taxon>unclassified sequences</taxon>
        <taxon>metagenomes</taxon>
        <taxon>ecological metagenomes</taxon>
    </lineage>
</organism>
<name>A0A644Y5P8_9ZZZZ</name>
<comment type="caution">
    <text evidence="1">The sequence shown here is derived from an EMBL/GenBank/DDBJ whole genome shotgun (WGS) entry which is preliminary data.</text>
</comment>
<evidence type="ECO:0000313" key="1">
    <source>
        <dbReference type="EMBL" id="MPM23629.1"/>
    </source>
</evidence>
<dbReference type="EMBL" id="VSSQ01004077">
    <property type="protein sequence ID" value="MPM23629.1"/>
    <property type="molecule type" value="Genomic_DNA"/>
</dbReference>